<comment type="subcellular location">
    <subcellularLocation>
        <location evidence="1">Nucleus</location>
    </subcellularLocation>
</comment>
<reference evidence="9" key="1">
    <citation type="submission" date="2022-01" db="EMBL/GenBank/DDBJ databases">
        <authorList>
            <person name="King R."/>
        </authorList>
    </citation>
    <scope>NUCLEOTIDE SEQUENCE</scope>
</reference>
<comment type="similarity">
    <text evidence="5">Belongs to the APC3/CDC27 family.</text>
</comment>
<dbReference type="PROSITE" id="PS50293">
    <property type="entry name" value="TPR_REGION"/>
    <property type="match status" value="1"/>
</dbReference>
<proteinExistence type="inferred from homology"/>
<evidence type="ECO:0000313" key="9">
    <source>
        <dbReference type="EMBL" id="CAG9770507.1"/>
    </source>
</evidence>
<evidence type="ECO:0000256" key="3">
    <source>
        <dbReference type="ARBA" id="ARBA00022803"/>
    </source>
</evidence>
<dbReference type="Pfam" id="PF13432">
    <property type="entry name" value="TPR_16"/>
    <property type="match status" value="1"/>
</dbReference>
<evidence type="ECO:0000256" key="8">
    <source>
        <dbReference type="SAM" id="MobiDB-lite"/>
    </source>
</evidence>
<keyword evidence="4" id="KW-0539">Nucleus</keyword>
<dbReference type="GO" id="GO:0005737">
    <property type="term" value="C:cytoplasm"/>
    <property type="evidence" value="ECO:0007669"/>
    <property type="project" value="TreeGrafter"/>
</dbReference>
<dbReference type="GO" id="GO:0007091">
    <property type="term" value="P:metaphase/anaphase transition of mitotic cell cycle"/>
    <property type="evidence" value="ECO:0007669"/>
    <property type="project" value="TreeGrafter"/>
</dbReference>
<dbReference type="AlphaFoldDB" id="A0A9N9MT86"/>
<dbReference type="PANTHER" id="PTHR12558:SF13">
    <property type="entry name" value="CELL DIVISION CYCLE PROTEIN 27 HOMOLOG"/>
    <property type="match status" value="1"/>
</dbReference>
<feature type="repeat" description="TPR" evidence="7">
    <location>
        <begin position="587"/>
        <end position="620"/>
    </location>
</feature>
<keyword evidence="3 7" id="KW-0802">TPR repeat</keyword>
<dbReference type="SMART" id="SM00028">
    <property type="entry name" value="TPR"/>
    <property type="match status" value="8"/>
</dbReference>
<evidence type="ECO:0000256" key="7">
    <source>
        <dbReference type="PROSITE-ProRule" id="PRU00339"/>
    </source>
</evidence>
<dbReference type="OrthoDB" id="329563at2759"/>
<feature type="region of interest" description="Disordered" evidence="8">
    <location>
        <begin position="768"/>
        <end position="818"/>
    </location>
</feature>
<dbReference type="GO" id="GO:0016567">
    <property type="term" value="P:protein ubiquitination"/>
    <property type="evidence" value="ECO:0007669"/>
    <property type="project" value="TreeGrafter"/>
</dbReference>
<dbReference type="EMBL" id="OU892282">
    <property type="protein sequence ID" value="CAG9770507.1"/>
    <property type="molecule type" value="Genomic_DNA"/>
</dbReference>
<dbReference type="FunFam" id="1.25.40.10:FF:000018">
    <property type="entry name" value="Cell division cycle protein 27 homolog B"/>
    <property type="match status" value="1"/>
</dbReference>
<evidence type="ECO:0000256" key="2">
    <source>
        <dbReference type="ARBA" id="ARBA00022737"/>
    </source>
</evidence>
<dbReference type="Pfam" id="PF12895">
    <property type="entry name" value="ANAPC3"/>
    <property type="match status" value="1"/>
</dbReference>
<feature type="repeat" description="TPR" evidence="7">
    <location>
        <begin position="553"/>
        <end position="586"/>
    </location>
</feature>
<feature type="compositionally biased region" description="Acidic residues" evidence="8">
    <location>
        <begin position="808"/>
        <end position="818"/>
    </location>
</feature>
<dbReference type="GO" id="GO:0051301">
    <property type="term" value="P:cell division"/>
    <property type="evidence" value="ECO:0007669"/>
    <property type="project" value="TreeGrafter"/>
</dbReference>
<evidence type="ECO:0000256" key="6">
    <source>
        <dbReference type="ARBA" id="ARBA00039307"/>
    </source>
</evidence>
<dbReference type="Gene3D" id="1.25.40.10">
    <property type="entry name" value="Tetratricopeptide repeat domain"/>
    <property type="match status" value="4"/>
</dbReference>
<name>A0A9N9MT86_9CUCU</name>
<evidence type="ECO:0000256" key="4">
    <source>
        <dbReference type="ARBA" id="ARBA00023242"/>
    </source>
</evidence>
<gene>
    <name evidence="9" type="ORF">CEUTPL_LOCUS10959</name>
</gene>
<feature type="repeat" description="TPR" evidence="7">
    <location>
        <begin position="114"/>
        <end position="147"/>
    </location>
</feature>
<dbReference type="GO" id="GO:0031145">
    <property type="term" value="P:anaphase-promoting complex-dependent catabolic process"/>
    <property type="evidence" value="ECO:0007669"/>
    <property type="project" value="TreeGrafter"/>
</dbReference>
<feature type="repeat" description="TPR" evidence="7">
    <location>
        <begin position="723"/>
        <end position="756"/>
    </location>
</feature>
<feature type="repeat" description="TPR" evidence="7">
    <location>
        <begin position="485"/>
        <end position="518"/>
    </location>
</feature>
<accession>A0A9N9MT86</accession>
<sequence length="818" mass="92350">MIVQEPVQAAIWHCLNNYDYSDAVFISERLYAEVKSDESLYLLATAYYRSGQKTLAYHTLKDKHGSSTQCQLLFGICAFDLEKYAEAESAIIDTLEGTTRTLEDVIVDFGEQSAFALMLLGKIGAKTERKPRAIEAWKKALKVNPYLFSAFESLCKIGENPNPTSIFQSENIGNTSLGQGQLINNIESLVITNLSPVPINTQYMTKSELIAETPPQNIISKFNPGFKSKLARDSFTPDESPLANPLCLSGFAPLSRHKTVMKNEFVETPSFGYLAITPENLQPTLTESNNHLPLGKRMRSDQIISRNNKDYVLQNSKPVFSQSSNVPVQKTPTIPLAMQPNQNVRRSSRLFSNFSSNSVKENNKSPTRNKFTTPKSPSRKTKQRLAKNINNKNNECEELNTKNKVSKNLEKSETITSDTKNEKGAINQNSDHCIQQAIQSQKQSAEGLCNLLRNIGQAYVALSSYDCQTAIQNLLALPANQFNTSWIYCLMGLAHFEMNDYESSIKYFKMVHEQDPYRLEYMDIYSTALWHLQKEVALSALAQDLMDTNRDHPVTYCVSGNCFSLHKEHDTAIKFFQRAVQVDSSFHYAYTLLGHEYITTEELDKAMCCFWNAVRINPMHYNAWFGIGTIYSKQERYRLAEMTYERALNINPQSSVIMCHIGIVQHALKRTDNALTTFNRAIANESKNPLCKFHRGSVYFALGRHAEALKELEELKEIVPTESSVYYLIGKVHKKLGNTDLALQHFSWATDLDPKGASSQIKEAFDPAMGRNNATDVPESPQSPTPEEYHSESNSGNQELEPMNFEGLPDDSEDSMFD</sequence>
<keyword evidence="2" id="KW-0677">Repeat</keyword>
<dbReference type="InterPro" id="IPR019734">
    <property type="entry name" value="TPR_rpt"/>
</dbReference>
<organism evidence="9 10">
    <name type="scientific">Ceutorhynchus assimilis</name>
    <name type="common">cabbage seed weevil</name>
    <dbReference type="NCBI Taxonomy" id="467358"/>
    <lineage>
        <taxon>Eukaryota</taxon>
        <taxon>Metazoa</taxon>
        <taxon>Ecdysozoa</taxon>
        <taxon>Arthropoda</taxon>
        <taxon>Hexapoda</taxon>
        <taxon>Insecta</taxon>
        <taxon>Pterygota</taxon>
        <taxon>Neoptera</taxon>
        <taxon>Endopterygota</taxon>
        <taxon>Coleoptera</taxon>
        <taxon>Polyphaga</taxon>
        <taxon>Cucujiformia</taxon>
        <taxon>Curculionidae</taxon>
        <taxon>Ceutorhynchinae</taxon>
        <taxon>Ceutorhynchus</taxon>
    </lineage>
</organism>
<dbReference type="GO" id="GO:0005680">
    <property type="term" value="C:anaphase-promoting complex"/>
    <property type="evidence" value="ECO:0007669"/>
    <property type="project" value="TreeGrafter"/>
</dbReference>
<dbReference type="Pfam" id="PF13181">
    <property type="entry name" value="TPR_8"/>
    <property type="match status" value="3"/>
</dbReference>
<keyword evidence="10" id="KW-1185">Reference proteome</keyword>
<evidence type="ECO:0000256" key="5">
    <source>
        <dbReference type="ARBA" id="ARBA00038210"/>
    </source>
</evidence>
<dbReference type="InterPro" id="IPR011990">
    <property type="entry name" value="TPR-like_helical_dom_sf"/>
</dbReference>
<evidence type="ECO:0000313" key="10">
    <source>
        <dbReference type="Proteomes" id="UP001152799"/>
    </source>
</evidence>
<protein>
    <recommendedName>
        <fullName evidence="6">Cell division cycle protein 27 homolog</fullName>
    </recommendedName>
</protein>
<feature type="repeat" description="TPR" evidence="7">
    <location>
        <begin position="621"/>
        <end position="654"/>
    </location>
</feature>
<dbReference type="PROSITE" id="PS50005">
    <property type="entry name" value="TPR"/>
    <property type="match status" value="6"/>
</dbReference>
<dbReference type="PANTHER" id="PTHR12558">
    <property type="entry name" value="CELL DIVISION CYCLE 16,23,27"/>
    <property type="match status" value="1"/>
</dbReference>
<dbReference type="SUPFAM" id="SSF48452">
    <property type="entry name" value="TPR-like"/>
    <property type="match status" value="2"/>
</dbReference>
<feature type="region of interest" description="Disordered" evidence="8">
    <location>
        <begin position="351"/>
        <end position="395"/>
    </location>
</feature>
<dbReference type="Proteomes" id="UP001152799">
    <property type="component" value="Chromosome 6"/>
</dbReference>
<evidence type="ECO:0000256" key="1">
    <source>
        <dbReference type="ARBA" id="ARBA00004123"/>
    </source>
</evidence>
<feature type="compositionally biased region" description="Polar residues" evidence="8">
    <location>
        <begin position="364"/>
        <end position="376"/>
    </location>
</feature>